<dbReference type="EMBL" id="NSNE01000006">
    <property type="protein sequence ID" value="RPM17009.1"/>
    <property type="molecule type" value="Genomic_DNA"/>
</dbReference>
<name>A0A0C6F9B9_PSEAI</name>
<evidence type="ECO:0000313" key="1">
    <source>
        <dbReference type="EMBL" id="RPM17009.1"/>
    </source>
</evidence>
<comment type="caution">
    <text evidence="1">The sequence shown here is derived from an EMBL/GenBank/DDBJ whole genome shotgun (WGS) entry which is preliminary data.</text>
</comment>
<accession>A0A1S1C439</accession>
<reference evidence="1 2" key="2">
    <citation type="submission" date="2019-01" db="EMBL/GenBank/DDBJ databases">
        <title>The Pseudomonas aeruginosa pan-genome provides new insights on its population structure, horizontal gene transfer and pathogenicity.</title>
        <authorList>
            <person name="Freschi L."/>
            <person name="Vincent A.T."/>
            <person name="Jeukens J."/>
            <person name="Emond-Rheault J.-G."/>
            <person name="Kukavica-Ibrulj I."/>
            <person name="Dupont M.-J."/>
            <person name="Charette S.J."/>
            <person name="Boyle B."/>
            <person name="Levesque R.C."/>
        </authorList>
    </citation>
    <scope>NUCLEOTIDE SEQUENCE [LARGE SCALE GENOMIC DNA]</scope>
    <source>
        <strain evidence="1 2">PA-W36</strain>
    </source>
</reference>
<evidence type="ECO:0000313" key="2">
    <source>
        <dbReference type="Proteomes" id="UP000284767"/>
    </source>
</evidence>
<dbReference type="Pfam" id="PF07254">
    <property type="entry name" value="Cpta_toxin"/>
    <property type="match status" value="1"/>
</dbReference>
<protein>
    <submittedName>
        <fullName evidence="1">Uncharacterized protein</fullName>
    </submittedName>
</protein>
<proteinExistence type="predicted"/>
<sequence>MSSRIEPFECRWRVSPILLAASLALWALALLSILLAALPVWLKPPLALVCLAYGAWGLYRQVLLRGSRAFRGLRHDERGWQLWSAGSGWQAVQLRPDSLALPWLIVLRVRLPGRWRILGCCIPADALGADSHRRLRVRLRFSRRRWAAPG</sequence>
<dbReference type="InterPro" id="IPR009883">
    <property type="entry name" value="YgfX"/>
</dbReference>
<dbReference type="Proteomes" id="UP000284767">
    <property type="component" value="Unassembled WGS sequence"/>
</dbReference>
<dbReference type="AlphaFoldDB" id="A0A0C6F9B9"/>
<accession>A0A0C6F9B9</accession>
<reference evidence="1 2" key="1">
    <citation type="submission" date="2017-08" db="EMBL/GenBank/DDBJ databases">
        <authorList>
            <person name="Feschi L."/>
            <person name="Jeukens J."/>
            <person name="Emond-Rheault J.-G."/>
            <person name="Kukavica-Ibrulj I."/>
            <person name="Boyle B."/>
            <person name="Levesque R.C."/>
        </authorList>
    </citation>
    <scope>NUCLEOTIDE SEQUENCE [LARGE SCALE GENOMIC DNA]</scope>
    <source>
        <strain evidence="1 2">PA-W36</strain>
    </source>
</reference>
<gene>
    <name evidence="1" type="ORF">IPC1295_12625</name>
</gene>
<dbReference type="RefSeq" id="WP_003454678.1">
    <property type="nucleotide sequence ID" value="NZ_AP014651.1"/>
</dbReference>
<organism evidence="1 2">
    <name type="scientific">Pseudomonas aeruginosa</name>
    <dbReference type="NCBI Taxonomy" id="287"/>
    <lineage>
        <taxon>Bacteria</taxon>
        <taxon>Pseudomonadati</taxon>
        <taxon>Pseudomonadota</taxon>
        <taxon>Gammaproteobacteria</taxon>
        <taxon>Pseudomonadales</taxon>
        <taxon>Pseudomonadaceae</taxon>
        <taxon>Pseudomonas</taxon>
    </lineage>
</organism>